<keyword evidence="9" id="KW-1185">Reference proteome</keyword>
<dbReference type="InterPro" id="IPR015424">
    <property type="entry name" value="PyrdxlP-dep_Trfase"/>
</dbReference>
<dbReference type="PANTHER" id="PTHR11999">
    <property type="entry name" value="GROUP II PYRIDOXAL-5-PHOSPHATE DECARBOXYLASE"/>
    <property type="match status" value="1"/>
</dbReference>
<dbReference type="STRING" id="34508.A0A4U5LT99"/>
<evidence type="ECO:0000256" key="6">
    <source>
        <dbReference type="PIRSR" id="PIRSR602129-50"/>
    </source>
</evidence>
<dbReference type="SUPFAM" id="SSF53383">
    <property type="entry name" value="PLP-dependent transferases"/>
    <property type="match status" value="1"/>
</dbReference>
<feature type="transmembrane region" description="Helical" evidence="7">
    <location>
        <begin position="191"/>
        <end position="211"/>
    </location>
</feature>
<dbReference type="InterPro" id="IPR010977">
    <property type="entry name" value="Aromatic_deC"/>
</dbReference>
<dbReference type="Proteomes" id="UP000298663">
    <property type="component" value="Unassembled WGS sequence"/>
</dbReference>
<keyword evidence="4 6" id="KW-0663">Pyridoxal phosphate</keyword>
<evidence type="ECO:0000256" key="2">
    <source>
        <dbReference type="ARBA" id="ARBA00009533"/>
    </source>
</evidence>
<dbReference type="InterPro" id="IPR015422">
    <property type="entry name" value="PyrdxlP-dep_Trfase_small"/>
</dbReference>
<feature type="modified residue" description="N6-(pyridoxal phosphate)lysine" evidence="6">
    <location>
        <position position="593"/>
    </location>
</feature>
<dbReference type="OrthoDB" id="639767at2759"/>
<keyword evidence="7" id="KW-0472">Membrane</keyword>
<evidence type="ECO:0000256" key="1">
    <source>
        <dbReference type="ARBA" id="ARBA00001933"/>
    </source>
</evidence>
<evidence type="ECO:0000313" key="9">
    <source>
        <dbReference type="Proteomes" id="UP000298663"/>
    </source>
</evidence>
<name>A0A4U5LT99_STECR</name>
<comment type="similarity">
    <text evidence="2">Belongs to the group II decarboxylase family.</text>
</comment>
<reference evidence="8 9" key="1">
    <citation type="journal article" date="2015" name="Genome Biol.">
        <title>Comparative genomics of Steinernema reveals deeply conserved gene regulatory networks.</title>
        <authorList>
            <person name="Dillman A.R."/>
            <person name="Macchietto M."/>
            <person name="Porter C.F."/>
            <person name="Rogers A."/>
            <person name="Williams B."/>
            <person name="Antoshechkin I."/>
            <person name="Lee M.M."/>
            <person name="Goodwin Z."/>
            <person name="Lu X."/>
            <person name="Lewis E.E."/>
            <person name="Goodrich-Blair H."/>
            <person name="Stock S.P."/>
            <person name="Adams B.J."/>
            <person name="Sternberg P.W."/>
            <person name="Mortazavi A."/>
        </authorList>
    </citation>
    <scope>NUCLEOTIDE SEQUENCE [LARGE SCALE GENOMIC DNA]</scope>
    <source>
        <strain evidence="8 9">ALL</strain>
    </source>
</reference>
<dbReference type="InterPro" id="IPR002129">
    <property type="entry name" value="PyrdxlP-dep_de-COase"/>
</dbReference>
<keyword evidence="3" id="KW-0210">Decarboxylase</keyword>
<dbReference type="Gene3D" id="3.90.1150.10">
    <property type="entry name" value="Aspartate Aminotransferase, domain 1"/>
    <property type="match status" value="1"/>
</dbReference>
<keyword evidence="7" id="KW-0812">Transmembrane</keyword>
<dbReference type="InterPro" id="IPR015421">
    <property type="entry name" value="PyrdxlP-dep_Trfase_major"/>
</dbReference>
<reference evidence="8 9" key="2">
    <citation type="journal article" date="2019" name="G3 (Bethesda)">
        <title>Hybrid Assembly of the Genome of the Entomopathogenic Nematode Steinernema carpocapsae Identifies the X-Chromosome.</title>
        <authorList>
            <person name="Serra L."/>
            <person name="Macchietto M."/>
            <person name="Macias-Munoz A."/>
            <person name="McGill C.J."/>
            <person name="Rodriguez I.M."/>
            <person name="Rodriguez B."/>
            <person name="Murad R."/>
            <person name="Mortazavi A."/>
        </authorList>
    </citation>
    <scope>NUCLEOTIDE SEQUENCE [LARGE SCALE GENOMIC DNA]</scope>
    <source>
        <strain evidence="8 9">ALL</strain>
    </source>
</reference>
<evidence type="ECO:0000256" key="7">
    <source>
        <dbReference type="SAM" id="Phobius"/>
    </source>
</evidence>
<sequence length="798" mass="90546">MKLFNKIRDRMPEKARTLLTVIISVILGYIASSATHNSAFFHDIDIRKLSFVREPSVDQGIAAYANDYIIENGPLEGIKIRSSNVSEIPNICNFFDRAEDGEVVVQFTDARTACMLTENVIQIFRSRQNHVLQTLINGKQISFEAPSAQDVAETLMVIMKMLQGFHGSMMPIEFSMPKMSMPELNFDMKYLVLYVLVFVVIIYLIDICGLFKCKKNESSTVAMSNEQKSTWIHEKCPPSRPADAPPCYEVTPVYNTSCSPPFTTRQCKKYDAQMPISGENFAKYMNDTTEFIVDYLENNHKLPVTTDLKPGFLTKVLPSHAPCMPHSFHEIMDDLKRLVIPGMTHWQHKRFHAFFPVGCSFPDIISDAIVAALGVVGFTYDACPSLAEMERHMVNWLGRALGLPESFLFNGDKNEGGGGSIQSSASDCIYMAIVAARFKKIKEILKKQGFDDKKATECQRKSAEMDIMKKLVAYSSPEAHSSLKKGCNMAMVRLHLVESDDAFSLRGPALEQKIMEDKKKGLIPFHIHCTMGTTSICSFDNLCEAGEVARKYECWFHVDGAYAGSAMICPENREFLMHDALNMADSFNVNPHKMMLQSATQSFIWTQNQRAMKDPFLIDASYYGAQHDRNMDPRDWGVALSRRFNGLRMWFLFRLYGIKNLQAYIRRLTDQAATFESRLRMDDRLRIVGERKLGLVCFELKDLPTEATECLVEHINKSHKIFVTHAEIKKRHICRICIIAERTTTSDIHESYEILSCLIAEYLEKRKKGQDCCALKKKGSKRNHSHVCSVTPPLTCGC</sequence>
<protein>
    <submittedName>
        <fullName evidence="8">Uncharacterized protein</fullName>
    </submittedName>
</protein>
<comment type="cofactor">
    <cofactor evidence="1 6">
        <name>pyridoxal 5'-phosphate</name>
        <dbReference type="ChEBI" id="CHEBI:597326"/>
    </cofactor>
</comment>
<comment type="caution">
    <text evidence="8">The sequence shown here is derived from an EMBL/GenBank/DDBJ whole genome shotgun (WGS) entry which is preliminary data.</text>
</comment>
<evidence type="ECO:0000256" key="4">
    <source>
        <dbReference type="ARBA" id="ARBA00022898"/>
    </source>
</evidence>
<dbReference type="GO" id="GO:0005737">
    <property type="term" value="C:cytoplasm"/>
    <property type="evidence" value="ECO:0007669"/>
    <property type="project" value="TreeGrafter"/>
</dbReference>
<dbReference type="Pfam" id="PF00282">
    <property type="entry name" value="Pyridoxal_deC"/>
    <property type="match status" value="1"/>
</dbReference>
<dbReference type="GO" id="GO:0019752">
    <property type="term" value="P:carboxylic acid metabolic process"/>
    <property type="evidence" value="ECO:0007669"/>
    <property type="project" value="InterPro"/>
</dbReference>
<dbReference type="Gene3D" id="3.40.640.10">
    <property type="entry name" value="Type I PLP-dependent aspartate aminotransferase-like (Major domain)"/>
    <property type="match status" value="1"/>
</dbReference>
<dbReference type="Gene3D" id="1.20.1340.10">
    <property type="entry name" value="dopa decarboxylase, N-terminal domain"/>
    <property type="match status" value="1"/>
</dbReference>
<dbReference type="AlphaFoldDB" id="A0A4U5LT99"/>
<keyword evidence="5" id="KW-0456">Lyase</keyword>
<gene>
    <name evidence="8" type="ORF">L596_028985</name>
</gene>
<accession>A0A4U5LT99</accession>
<dbReference type="EMBL" id="AZBU02000012">
    <property type="protein sequence ID" value="TKR59292.1"/>
    <property type="molecule type" value="Genomic_DNA"/>
</dbReference>
<keyword evidence="7" id="KW-1133">Transmembrane helix</keyword>
<organism evidence="8 9">
    <name type="scientific">Steinernema carpocapsae</name>
    <name type="common">Entomopathogenic nematode</name>
    <dbReference type="NCBI Taxonomy" id="34508"/>
    <lineage>
        <taxon>Eukaryota</taxon>
        <taxon>Metazoa</taxon>
        <taxon>Ecdysozoa</taxon>
        <taxon>Nematoda</taxon>
        <taxon>Chromadorea</taxon>
        <taxon>Rhabditida</taxon>
        <taxon>Tylenchina</taxon>
        <taxon>Panagrolaimomorpha</taxon>
        <taxon>Strongyloidoidea</taxon>
        <taxon>Steinernematidae</taxon>
        <taxon>Steinernema</taxon>
    </lineage>
</organism>
<dbReference type="PRINTS" id="PR00800">
    <property type="entry name" value="YHDCRBOXLASE"/>
</dbReference>
<evidence type="ECO:0000313" key="8">
    <source>
        <dbReference type="EMBL" id="TKR59292.1"/>
    </source>
</evidence>
<dbReference type="GO" id="GO:0006520">
    <property type="term" value="P:amino acid metabolic process"/>
    <property type="evidence" value="ECO:0007669"/>
    <property type="project" value="InterPro"/>
</dbReference>
<dbReference type="PANTHER" id="PTHR11999:SF70">
    <property type="entry name" value="MIP05841P"/>
    <property type="match status" value="1"/>
</dbReference>
<evidence type="ECO:0000256" key="5">
    <source>
        <dbReference type="ARBA" id="ARBA00023239"/>
    </source>
</evidence>
<dbReference type="GO" id="GO:0030170">
    <property type="term" value="F:pyridoxal phosphate binding"/>
    <property type="evidence" value="ECO:0007669"/>
    <property type="project" value="InterPro"/>
</dbReference>
<proteinExistence type="inferred from homology"/>
<dbReference type="GO" id="GO:0016831">
    <property type="term" value="F:carboxy-lyase activity"/>
    <property type="evidence" value="ECO:0007669"/>
    <property type="project" value="UniProtKB-KW"/>
</dbReference>
<evidence type="ECO:0000256" key="3">
    <source>
        <dbReference type="ARBA" id="ARBA00022793"/>
    </source>
</evidence>